<evidence type="ECO:0000313" key="2">
    <source>
        <dbReference type="Proteomes" id="UP000016521"/>
    </source>
</evidence>
<evidence type="ECO:0000313" key="1">
    <source>
        <dbReference type="EMBL" id="ATD07903.1"/>
    </source>
</evidence>
<keyword evidence="2" id="KW-1185">Reference proteome</keyword>
<name>A0ABM6NG48_PSEO7</name>
<sequence>MDYLRQYNDLNILYEALKKSSRGEVEIAETTTKWFSLVESTLFELQELAYMEKAYMQKSRTMNNLIELVYASVPATE</sequence>
<organism evidence="1 2">
    <name type="scientific">Pseudoalteromonas piscicida</name>
    <dbReference type="NCBI Taxonomy" id="43662"/>
    <lineage>
        <taxon>Bacteria</taxon>
        <taxon>Pseudomonadati</taxon>
        <taxon>Pseudomonadota</taxon>
        <taxon>Gammaproteobacteria</taxon>
        <taxon>Alteromonadales</taxon>
        <taxon>Pseudoalteromonadaceae</taxon>
        <taxon>Pseudoalteromonas</taxon>
    </lineage>
</organism>
<reference evidence="1 2" key="1">
    <citation type="submission" date="2015-06" db="EMBL/GenBank/DDBJ databases">
        <authorList>
            <person name="Xie B.-B."/>
            <person name="Rong J.-C."/>
            <person name="Qin Q.-L."/>
            <person name="Zhang Y.-Z."/>
        </authorList>
    </citation>
    <scope>NUCLEOTIDE SEQUENCE [LARGE SCALE GENOMIC DNA]</scope>
    <source>
        <strain evidence="1 2">JCM 20779</strain>
    </source>
</reference>
<dbReference type="EMBL" id="CP011924">
    <property type="protein sequence ID" value="ATD07903.1"/>
    <property type="molecule type" value="Genomic_DNA"/>
</dbReference>
<gene>
    <name evidence="1" type="ORF">PPIS_a3038</name>
</gene>
<evidence type="ECO:0008006" key="3">
    <source>
        <dbReference type="Google" id="ProtNLM"/>
    </source>
</evidence>
<accession>A0ABM6NG48</accession>
<dbReference type="RefSeq" id="WP_010374281.1">
    <property type="nucleotide sequence ID" value="NZ_CP011924.1"/>
</dbReference>
<protein>
    <recommendedName>
        <fullName evidence="3">Flagellar protein FliT</fullName>
    </recommendedName>
</protein>
<dbReference type="Proteomes" id="UP000016521">
    <property type="component" value="Chromosome I"/>
</dbReference>
<proteinExistence type="predicted"/>